<dbReference type="EMBL" id="CP039268">
    <property type="protein sequence ID" value="QGU32354.1"/>
    <property type="molecule type" value="Genomic_DNA"/>
</dbReference>
<evidence type="ECO:0000313" key="3">
    <source>
        <dbReference type="Proteomes" id="UP000426424"/>
    </source>
</evidence>
<protein>
    <submittedName>
        <fullName evidence="2">DUF4124 domain-containing protein</fullName>
    </submittedName>
</protein>
<evidence type="ECO:0000313" key="2">
    <source>
        <dbReference type="EMBL" id="QGU32354.1"/>
    </source>
</evidence>
<dbReference type="KEGG" id="ttp:E6P07_04720"/>
<keyword evidence="3" id="KW-1185">Reference proteome</keyword>
<feature type="domain" description="DUF4124" evidence="1">
    <location>
        <begin position="19"/>
        <end position="59"/>
    </location>
</feature>
<reference evidence="2 3" key="1">
    <citation type="submission" date="2019-12" db="EMBL/GenBank/DDBJ databases">
        <title>The complete genome of the thermophilic, anoxygenic phototrophic gammaproteobacterium Thermochromatium tepidum.</title>
        <authorList>
            <person name="Sattley W.M."/>
            <person name="Swingley W.D."/>
            <person name="Burchell B.M."/>
            <person name="Gurbani S.A."/>
            <person name="Kujawa C.M."/>
            <person name="Nuccio D.A."/>
            <person name="Schladweiler J."/>
            <person name="Shaffer K.N."/>
            <person name="Stokes L.M."/>
            <person name="Touchman J.W."/>
            <person name="Blankenship R.E."/>
            <person name="Madigan M.T."/>
        </authorList>
    </citation>
    <scope>NUCLEOTIDE SEQUENCE [LARGE SCALE GENOMIC DNA]</scope>
    <source>
        <strain evidence="2 3">ATCC 43061</strain>
    </source>
</reference>
<accession>A0A6I6DXS0</accession>
<dbReference type="Proteomes" id="UP000426424">
    <property type="component" value="Chromosome"/>
</dbReference>
<dbReference type="InterPro" id="IPR025392">
    <property type="entry name" value="DUF4124"/>
</dbReference>
<dbReference type="Pfam" id="PF13511">
    <property type="entry name" value="DUF4124"/>
    <property type="match status" value="1"/>
</dbReference>
<evidence type="ECO:0000259" key="1">
    <source>
        <dbReference type="Pfam" id="PF13511"/>
    </source>
</evidence>
<dbReference type="AlphaFoldDB" id="A0A6I6DXS0"/>
<name>A0A6I6DXS0_THETI</name>
<dbReference type="OrthoDB" id="5770476at2"/>
<dbReference type="RefSeq" id="WP_153974552.1">
    <property type="nucleotide sequence ID" value="NZ_CP039268.1"/>
</dbReference>
<proteinExistence type="predicted"/>
<gene>
    <name evidence="2" type="ORF">E6P07_04720</name>
</gene>
<organism evidence="2 3">
    <name type="scientific">Thermochromatium tepidum ATCC 43061</name>
    <dbReference type="NCBI Taxonomy" id="316276"/>
    <lineage>
        <taxon>Bacteria</taxon>
        <taxon>Pseudomonadati</taxon>
        <taxon>Pseudomonadota</taxon>
        <taxon>Gammaproteobacteria</taxon>
        <taxon>Chromatiales</taxon>
        <taxon>Chromatiaceae</taxon>
        <taxon>Thermochromatium</taxon>
    </lineage>
</organism>
<sequence>MTAISTQPAYPARLLGLWLMLTTVPVSAQIYKCRQPDGSLSYQQTACVAQTEPERIPVDIRGPDGSERTPSKVDYSVVAQAEHLRAEREAREWAHLQARREAEAQARALKAAAKPDHNTDFDPVKCARHRGEVAKWRRKVRSSYRNRDQRDYNQSKLTYHQALVERYCKS</sequence>